<sequence>MMMPFNNNKSGASKHSNRRAGTASASAATTTIAFVISVVVITFSASSSIGVVTARRDRRDDRGSIRGSYQRPNRIGSSSSSSSSSSSINQIDNNANSNTNSIISNNVLVPQCDSNNPNSYFNTNNPIDTTNDCDRFLDYCEKSMTTLTNNNNNRYIWPNDFYNTVELMYERCFKSCSDYLNGGVQEFCTMPEVNTEPASLTASFNSASNSNPDYCSSIGNSNSYWTNQMISHEDATLQEMNNVRNLSQGTTCNRYDYSTSSTTSTYYPKSSPVQMNESLQCAARIQAKNIVDLTIAQGGQFPSNLHQACPPGNDSVCEDFSTRIINAGYEYQTQGFGTINEVTAAGYRSPATVIQGWLSSTSGHCSAIVKQQSLVVTTEVGIGYYEDLTTNPKTTAHVMIVAQRKL</sequence>
<dbReference type="KEGG" id="fcy:FRACYDRAFT_251243"/>
<evidence type="ECO:0000313" key="3">
    <source>
        <dbReference type="Proteomes" id="UP000095751"/>
    </source>
</evidence>
<reference evidence="2 3" key="1">
    <citation type="submission" date="2016-09" db="EMBL/GenBank/DDBJ databases">
        <title>Extensive genetic diversity and differential bi-allelic expression allows diatom success in the polar Southern Ocean.</title>
        <authorList>
            <consortium name="DOE Joint Genome Institute"/>
            <person name="Mock T."/>
            <person name="Otillar R.P."/>
            <person name="Strauss J."/>
            <person name="Dupont C."/>
            <person name="Frickenhaus S."/>
            <person name="Maumus F."/>
            <person name="Mcmullan M."/>
            <person name="Sanges R."/>
            <person name="Schmutz J."/>
            <person name="Toseland A."/>
            <person name="Valas R."/>
            <person name="Veluchamy A."/>
            <person name="Ward B.J."/>
            <person name="Allen A."/>
            <person name="Barry K."/>
            <person name="Falciatore A."/>
            <person name="Ferrante M."/>
            <person name="Fortunato A.E."/>
            <person name="Gloeckner G."/>
            <person name="Gruber A."/>
            <person name="Hipkin R."/>
            <person name="Janech M."/>
            <person name="Kroth P."/>
            <person name="Leese F."/>
            <person name="Lindquist E."/>
            <person name="Lyon B.R."/>
            <person name="Martin J."/>
            <person name="Mayer C."/>
            <person name="Parker M."/>
            <person name="Quesneville H."/>
            <person name="Raymond J."/>
            <person name="Uhlig C."/>
            <person name="Valentin K.U."/>
            <person name="Worden A.Z."/>
            <person name="Armbrust E.V."/>
            <person name="Bowler C."/>
            <person name="Green B."/>
            <person name="Moulton V."/>
            <person name="Van Oosterhout C."/>
            <person name="Grigoriev I."/>
        </authorList>
    </citation>
    <scope>NUCLEOTIDE SEQUENCE [LARGE SCALE GENOMIC DNA]</scope>
    <source>
        <strain evidence="2 3">CCMP1102</strain>
    </source>
</reference>
<dbReference type="InParanoid" id="A0A1E7ENA8"/>
<protein>
    <recommendedName>
        <fullName evidence="4">SCP domain-containing protein</fullName>
    </recommendedName>
</protein>
<organism evidence="2 3">
    <name type="scientific">Fragilariopsis cylindrus CCMP1102</name>
    <dbReference type="NCBI Taxonomy" id="635003"/>
    <lineage>
        <taxon>Eukaryota</taxon>
        <taxon>Sar</taxon>
        <taxon>Stramenopiles</taxon>
        <taxon>Ochrophyta</taxon>
        <taxon>Bacillariophyta</taxon>
        <taxon>Bacillariophyceae</taxon>
        <taxon>Bacillariophycidae</taxon>
        <taxon>Bacillariales</taxon>
        <taxon>Bacillariaceae</taxon>
        <taxon>Fragilariopsis</taxon>
    </lineage>
</organism>
<evidence type="ECO:0008006" key="4">
    <source>
        <dbReference type="Google" id="ProtNLM"/>
    </source>
</evidence>
<dbReference type="InterPro" id="IPR035940">
    <property type="entry name" value="CAP_sf"/>
</dbReference>
<dbReference type="Proteomes" id="UP000095751">
    <property type="component" value="Unassembled WGS sequence"/>
</dbReference>
<feature type="compositionally biased region" description="Low complexity" evidence="1">
    <location>
        <begin position="73"/>
        <end position="93"/>
    </location>
</feature>
<gene>
    <name evidence="2" type="ORF">FRACYDRAFT_251243</name>
</gene>
<dbReference type="OrthoDB" id="10502041at2759"/>
<dbReference type="Gene3D" id="3.40.33.10">
    <property type="entry name" value="CAP"/>
    <property type="match status" value="1"/>
</dbReference>
<dbReference type="EMBL" id="KV784386">
    <property type="protein sequence ID" value="OEU07438.1"/>
    <property type="molecule type" value="Genomic_DNA"/>
</dbReference>
<dbReference type="AlphaFoldDB" id="A0A1E7ENA8"/>
<proteinExistence type="predicted"/>
<evidence type="ECO:0000313" key="2">
    <source>
        <dbReference type="EMBL" id="OEU07438.1"/>
    </source>
</evidence>
<keyword evidence="3" id="KW-1185">Reference proteome</keyword>
<feature type="region of interest" description="Disordered" evidence="1">
    <location>
        <begin position="53"/>
        <end position="93"/>
    </location>
</feature>
<name>A0A1E7ENA8_9STRA</name>
<evidence type="ECO:0000256" key="1">
    <source>
        <dbReference type="SAM" id="MobiDB-lite"/>
    </source>
</evidence>
<feature type="compositionally biased region" description="Basic and acidic residues" evidence="1">
    <location>
        <begin position="54"/>
        <end position="64"/>
    </location>
</feature>
<accession>A0A1E7ENA8</accession>